<dbReference type="SUPFAM" id="SSF52141">
    <property type="entry name" value="Uracil-DNA glycosylase-like"/>
    <property type="match status" value="1"/>
</dbReference>
<evidence type="ECO:0000256" key="4">
    <source>
        <dbReference type="ARBA" id="ARBA00022801"/>
    </source>
</evidence>
<protein>
    <recommendedName>
        <fullName evidence="8">Uracil-DNA glycosylase-like domain-containing protein</fullName>
    </recommendedName>
</protein>
<gene>
    <name evidence="9" type="ORF">LCGC14_2975390</name>
</gene>
<evidence type="ECO:0000256" key="3">
    <source>
        <dbReference type="ARBA" id="ARBA00022763"/>
    </source>
</evidence>
<dbReference type="EMBL" id="LAZR01060615">
    <property type="protein sequence ID" value="KKK65316.1"/>
    <property type="molecule type" value="Genomic_DNA"/>
</dbReference>
<dbReference type="GO" id="GO:0046872">
    <property type="term" value="F:metal ion binding"/>
    <property type="evidence" value="ECO:0007669"/>
    <property type="project" value="UniProtKB-KW"/>
</dbReference>
<dbReference type="InterPro" id="IPR005122">
    <property type="entry name" value="Uracil-DNA_glycosylase-like"/>
</dbReference>
<accession>A0A0F8ZZG4</accession>
<evidence type="ECO:0000256" key="7">
    <source>
        <dbReference type="ARBA" id="ARBA00023204"/>
    </source>
</evidence>
<keyword evidence="3" id="KW-0227">DNA damage</keyword>
<keyword evidence="5" id="KW-0408">Iron</keyword>
<dbReference type="AlphaFoldDB" id="A0A0F8ZZG4"/>
<dbReference type="InterPro" id="IPR036895">
    <property type="entry name" value="Uracil-DNA_glycosylase-like_sf"/>
</dbReference>
<evidence type="ECO:0000256" key="5">
    <source>
        <dbReference type="ARBA" id="ARBA00023004"/>
    </source>
</evidence>
<feature type="non-terminal residue" evidence="9">
    <location>
        <position position="129"/>
    </location>
</feature>
<dbReference type="InterPro" id="IPR051536">
    <property type="entry name" value="UDG_Type-4/5"/>
</dbReference>
<evidence type="ECO:0000256" key="6">
    <source>
        <dbReference type="ARBA" id="ARBA00023014"/>
    </source>
</evidence>
<dbReference type="Gene3D" id="3.40.470.10">
    <property type="entry name" value="Uracil-DNA glycosylase-like domain"/>
    <property type="match status" value="1"/>
</dbReference>
<keyword evidence="7" id="KW-0234">DNA repair</keyword>
<dbReference type="Pfam" id="PF03167">
    <property type="entry name" value="UDG"/>
    <property type="match status" value="1"/>
</dbReference>
<evidence type="ECO:0000259" key="8">
    <source>
        <dbReference type="Pfam" id="PF03167"/>
    </source>
</evidence>
<organism evidence="9">
    <name type="scientific">marine sediment metagenome</name>
    <dbReference type="NCBI Taxonomy" id="412755"/>
    <lineage>
        <taxon>unclassified sequences</taxon>
        <taxon>metagenomes</taxon>
        <taxon>ecological metagenomes</taxon>
    </lineage>
</organism>
<evidence type="ECO:0000256" key="2">
    <source>
        <dbReference type="ARBA" id="ARBA00022723"/>
    </source>
</evidence>
<keyword evidence="2" id="KW-0479">Metal-binding</keyword>
<dbReference type="PANTHER" id="PTHR33693:SF1">
    <property type="entry name" value="TYPE-4 URACIL-DNA GLYCOSYLASE"/>
    <property type="match status" value="1"/>
</dbReference>
<feature type="domain" description="Uracil-DNA glycosylase-like" evidence="8">
    <location>
        <begin position="32"/>
        <end position="124"/>
    </location>
</feature>
<proteinExistence type="predicted"/>
<keyword evidence="1" id="KW-0004">4Fe-4S</keyword>
<keyword evidence="4" id="KW-0378">Hydrolase</keyword>
<evidence type="ECO:0000256" key="1">
    <source>
        <dbReference type="ARBA" id="ARBA00022485"/>
    </source>
</evidence>
<dbReference type="GO" id="GO:0097506">
    <property type="term" value="F:deaminated base DNA N-glycosylase activity"/>
    <property type="evidence" value="ECO:0007669"/>
    <property type="project" value="UniProtKB-ARBA"/>
</dbReference>
<dbReference type="GO" id="GO:0006281">
    <property type="term" value="P:DNA repair"/>
    <property type="evidence" value="ECO:0007669"/>
    <property type="project" value="UniProtKB-KW"/>
</dbReference>
<evidence type="ECO:0000313" key="9">
    <source>
        <dbReference type="EMBL" id="KKK65316.1"/>
    </source>
</evidence>
<dbReference type="GO" id="GO:0051539">
    <property type="term" value="F:4 iron, 4 sulfur cluster binding"/>
    <property type="evidence" value="ECO:0007669"/>
    <property type="project" value="UniProtKB-KW"/>
</dbReference>
<reference evidence="9" key="1">
    <citation type="journal article" date="2015" name="Nature">
        <title>Complex archaea that bridge the gap between prokaryotes and eukaryotes.</title>
        <authorList>
            <person name="Spang A."/>
            <person name="Saw J.H."/>
            <person name="Jorgensen S.L."/>
            <person name="Zaremba-Niedzwiedzka K."/>
            <person name="Martijn J."/>
            <person name="Lind A.E."/>
            <person name="van Eijk R."/>
            <person name="Schleper C."/>
            <person name="Guy L."/>
            <person name="Ettema T.J."/>
        </authorList>
    </citation>
    <scope>NUCLEOTIDE SEQUENCE</scope>
</reference>
<name>A0A0F8ZZG4_9ZZZZ</name>
<keyword evidence="6" id="KW-0411">Iron-sulfur</keyword>
<comment type="caution">
    <text evidence="9">The sequence shown here is derived from an EMBL/GenBank/DDBJ whole genome shotgun (WGS) entry which is preliminary data.</text>
</comment>
<sequence length="129" mass="14844">MANQVHTLNAEIRDDKLLRTYPYGGIAGRGRGTDVMFIAKQPTYWEARKGFAFAGETGQFVLQHMKRKGFKVNQIYVTYMIKLFARSRKPSRKVLDLSLEYLEKELELVKPRLIVALGMDVMRAFDVKG</sequence>
<dbReference type="PANTHER" id="PTHR33693">
    <property type="entry name" value="TYPE-5 URACIL-DNA GLYCOSYLASE"/>
    <property type="match status" value="1"/>
</dbReference>